<keyword evidence="3 8" id="KW-0328">Glycosyltransferase</keyword>
<feature type="domain" description="Glycosyltransferase 2-like" evidence="7">
    <location>
        <begin position="43"/>
        <end position="151"/>
    </location>
</feature>
<dbReference type="Proteomes" id="UP001320876">
    <property type="component" value="Unassembled WGS sequence"/>
</dbReference>
<dbReference type="PANTHER" id="PTHR43646">
    <property type="entry name" value="GLYCOSYLTRANSFERASE"/>
    <property type="match status" value="1"/>
</dbReference>
<dbReference type="InterPro" id="IPR001173">
    <property type="entry name" value="Glyco_trans_2-like"/>
</dbReference>
<name>A0ABT3GIS8_9BACT</name>
<reference evidence="8 9" key="1">
    <citation type="submission" date="2022-10" db="EMBL/GenBank/DDBJ databases">
        <title>Luteolibacter arcticus strain CCTCC AB 2014275, whole genome shotgun sequencing project.</title>
        <authorList>
            <person name="Zhao G."/>
            <person name="Shen L."/>
        </authorList>
    </citation>
    <scope>NUCLEOTIDE SEQUENCE [LARGE SCALE GENOMIC DNA]</scope>
    <source>
        <strain evidence="8 9">CCTCC AB 2014275</strain>
    </source>
</reference>
<feature type="transmembrane region" description="Helical" evidence="6">
    <location>
        <begin position="314"/>
        <end position="332"/>
    </location>
</feature>
<dbReference type="InterPro" id="IPR029044">
    <property type="entry name" value="Nucleotide-diphossugar_trans"/>
</dbReference>
<dbReference type="RefSeq" id="WP_264487501.1">
    <property type="nucleotide sequence ID" value="NZ_JAPDDT010000004.1"/>
</dbReference>
<keyword evidence="6" id="KW-0812">Transmembrane</keyword>
<evidence type="ECO:0000256" key="5">
    <source>
        <dbReference type="ARBA" id="ARBA00023136"/>
    </source>
</evidence>
<comment type="subcellular location">
    <subcellularLocation>
        <location evidence="1">Cell membrane</location>
    </subcellularLocation>
</comment>
<evidence type="ECO:0000259" key="7">
    <source>
        <dbReference type="Pfam" id="PF00535"/>
    </source>
</evidence>
<evidence type="ECO:0000313" key="9">
    <source>
        <dbReference type="Proteomes" id="UP001320876"/>
    </source>
</evidence>
<keyword evidence="9" id="KW-1185">Reference proteome</keyword>
<keyword evidence="4 8" id="KW-0808">Transferase</keyword>
<dbReference type="GO" id="GO:0016757">
    <property type="term" value="F:glycosyltransferase activity"/>
    <property type="evidence" value="ECO:0007669"/>
    <property type="project" value="UniProtKB-KW"/>
</dbReference>
<evidence type="ECO:0000256" key="4">
    <source>
        <dbReference type="ARBA" id="ARBA00022679"/>
    </source>
</evidence>
<protein>
    <submittedName>
        <fullName evidence="8">Glycosyltransferase</fullName>
        <ecNumber evidence="8">2.4.-.-</ecNumber>
    </submittedName>
</protein>
<gene>
    <name evidence="8" type="ORF">OKA05_12595</name>
</gene>
<dbReference type="PANTHER" id="PTHR43646:SF2">
    <property type="entry name" value="GLYCOSYLTRANSFERASE 2-LIKE DOMAIN-CONTAINING PROTEIN"/>
    <property type="match status" value="1"/>
</dbReference>
<keyword evidence="6" id="KW-1133">Transmembrane helix</keyword>
<organism evidence="8 9">
    <name type="scientific">Luteolibacter arcticus</name>
    <dbReference type="NCBI Taxonomy" id="1581411"/>
    <lineage>
        <taxon>Bacteria</taxon>
        <taxon>Pseudomonadati</taxon>
        <taxon>Verrucomicrobiota</taxon>
        <taxon>Verrucomicrobiia</taxon>
        <taxon>Verrucomicrobiales</taxon>
        <taxon>Verrucomicrobiaceae</taxon>
        <taxon>Luteolibacter</taxon>
    </lineage>
</organism>
<keyword evidence="2" id="KW-1003">Cell membrane</keyword>
<proteinExistence type="predicted"/>
<evidence type="ECO:0000256" key="3">
    <source>
        <dbReference type="ARBA" id="ARBA00022676"/>
    </source>
</evidence>
<keyword evidence="5 6" id="KW-0472">Membrane</keyword>
<comment type="caution">
    <text evidence="8">The sequence shown here is derived from an EMBL/GenBank/DDBJ whole genome shotgun (WGS) entry which is preliminary data.</text>
</comment>
<dbReference type="Gene3D" id="3.90.550.10">
    <property type="entry name" value="Spore Coat Polysaccharide Biosynthesis Protein SpsA, Chain A"/>
    <property type="match status" value="1"/>
</dbReference>
<dbReference type="SUPFAM" id="SSF53448">
    <property type="entry name" value="Nucleotide-diphospho-sugar transferases"/>
    <property type="match status" value="1"/>
</dbReference>
<evidence type="ECO:0000256" key="2">
    <source>
        <dbReference type="ARBA" id="ARBA00022475"/>
    </source>
</evidence>
<feature type="transmembrane region" description="Helical" evidence="6">
    <location>
        <begin position="270"/>
        <end position="294"/>
    </location>
</feature>
<accession>A0ABT3GIS8</accession>
<evidence type="ECO:0000256" key="1">
    <source>
        <dbReference type="ARBA" id="ARBA00004236"/>
    </source>
</evidence>
<dbReference type="EMBL" id="JAPDDT010000004">
    <property type="protein sequence ID" value="MCW1923396.1"/>
    <property type="molecule type" value="Genomic_DNA"/>
</dbReference>
<evidence type="ECO:0000313" key="8">
    <source>
        <dbReference type="EMBL" id="MCW1923396.1"/>
    </source>
</evidence>
<dbReference type="EC" id="2.4.-.-" evidence="8"/>
<dbReference type="Pfam" id="PF00535">
    <property type="entry name" value="Glycos_transf_2"/>
    <property type="match status" value="1"/>
</dbReference>
<evidence type="ECO:0000256" key="6">
    <source>
        <dbReference type="SAM" id="Phobius"/>
    </source>
</evidence>
<sequence>MGPELIVLSLGALHWLISLRMFAALRACGRDRESGAALLEKLSIIIPARNEAHHLPRLLDSLRSQTAAPLEVLVVDDDSTDGTAEVAAAHGATVIQSSPLPAGWRGKSWACEQGAARARGELLMFLDADCWFESGGLEAVLARYPGGAFSVAPYHRVEKPYEELSAFFNLIMIAATVPVNLLGQCLLIRREDYQLGGGHASVKDKILENVCLANKLREAGVRTSSTTGKGTLAFRMYPDGLPSLIAGWTKGFAAGAAATPRSTLILISTWISGLILGLFGCLITPWALLIYLAFAVQLAAMLRRIGNFSSLTALFYPLPLFFYIAVFVRSLGGAGKTVKWKGREVNAG</sequence>